<evidence type="ECO:0000256" key="3">
    <source>
        <dbReference type="ARBA" id="ARBA00022989"/>
    </source>
</evidence>
<feature type="compositionally biased region" description="Low complexity" evidence="5">
    <location>
        <begin position="79"/>
        <end position="88"/>
    </location>
</feature>
<protein>
    <submittedName>
        <fullName evidence="8">DnaJ-like protein subfamily B member 12</fullName>
    </submittedName>
</protein>
<dbReference type="EMBL" id="KK852695">
    <property type="protein sequence ID" value="KDR18285.1"/>
    <property type="molecule type" value="Genomic_DNA"/>
</dbReference>
<evidence type="ECO:0000259" key="7">
    <source>
        <dbReference type="PROSITE" id="PS50076"/>
    </source>
</evidence>
<dbReference type="Pfam" id="PF00226">
    <property type="entry name" value="DnaJ"/>
    <property type="match status" value="1"/>
</dbReference>
<dbReference type="FunCoup" id="A0A067R4V0">
    <property type="interactions" value="1724"/>
</dbReference>
<keyword evidence="4 6" id="KW-0472">Membrane</keyword>
<evidence type="ECO:0000256" key="2">
    <source>
        <dbReference type="ARBA" id="ARBA00022692"/>
    </source>
</evidence>
<dbReference type="PANTHER" id="PTHR43908">
    <property type="entry name" value="AT29763P-RELATED"/>
    <property type="match status" value="1"/>
</dbReference>
<dbReference type="Proteomes" id="UP000027135">
    <property type="component" value="Unassembled WGS sequence"/>
</dbReference>
<feature type="region of interest" description="Disordered" evidence="5">
    <location>
        <begin position="48"/>
        <end position="96"/>
    </location>
</feature>
<organism evidence="8 9">
    <name type="scientific">Zootermopsis nevadensis</name>
    <name type="common">Dampwood termite</name>
    <dbReference type="NCBI Taxonomy" id="136037"/>
    <lineage>
        <taxon>Eukaryota</taxon>
        <taxon>Metazoa</taxon>
        <taxon>Ecdysozoa</taxon>
        <taxon>Arthropoda</taxon>
        <taxon>Hexapoda</taxon>
        <taxon>Insecta</taxon>
        <taxon>Pterygota</taxon>
        <taxon>Neoptera</taxon>
        <taxon>Polyneoptera</taxon>
        <taxon>Dictyoptera</taxon>
        <taxon>Blattodea</taxon>
        <taxon>Blattoidea</taxon>
        <taxon>Termitoidae</taxon>
        <taxon>Termopsidae</taxon>
        <taxon>Zootermopsis</taxon>
    </lineage>
</organism>
<dbReference type="InterPro" id="IPR015399">
    <property type="entry name" value="DUF1977_DnaJ-like"/>
</dbReference>
<dbReference type="InterPro" id="IPR001623">
    <property type="entry name" value="DnaJ_domain"/>
</dbReference>
<dbReference type="GO" id="GO:0071218">
    <property type="term" value="P:cellular response to misfolded protein"/>
    <property type="evidence" value="ECO:0007669"/>
    <property type="project" value="TreeGrafter"/>
</dbReference>
<dbReference type="STRING" id="136037.A0A067R4V0"/>
<sequence>MEVNKDEAERCIELAKKFISEEKEDKAEKFLLKAEKLYPTQKAKDLLKHLNISQPEADQDDVRRKRHVPKKEPEERPQQTEQQQQSRSAGDKEFNKEHLEAVKRIKKCKDYYEILGVSKEATDSDIKKAYKKLALLLHPDKNKCPGAAEAFKAIGNAAAILLDATKRKQYDMYGPEEERIQHAQRHAHGGYHEYNYTRGFEADITAEELFSMFFGGGFHNQNVYTRRGGRWQRAENHAQNRERQASGYTVFFQMLPILLLIVLSMMSSFFISDPIYSLHSSSKFPVQRKTLNLKVPYYVKENFHTEYQGSLRRLEISVEEEYVSNLRQSCYREKNYRETMVWKARNFGDRELFQKAQNIRMPSCDALHELQAQAG</sequence>
<dbReference type="PROSITE" id="PS50076">
    <property type="entry name" value="DNAJ_2"/>
    <property type="match status" value="1"/>
</dbReference>
<accession>A0A067R4V0</accession>
<dbReference type="AlphaFoldDB" id="A0A067R4V0"/>
<dbReference type="InParanoid" id="A0A067R4V0"/>
<feature type="domain" description="J" evidence="7">
    <location>
        <begin position="110"/>
        <end position="174"/>
    </location>
</feature>
<name>A0A067R4V0_ZOONE</name>
<dbReference type="Gene3D" id="1.10.287.110">
    <property type="entry name" value="DnaJ domain"/>
    <property type="match status" value="1"/>
</dbReference>
<dbReference type="GO" id="GO:0005789">
    <property type="term" value="C:endoplasmic reticulum membrane"/>
    <property type="evidence" value="ECO:0007669"/>
    <property type="project" value="TreeGrafter"/>
</dbReference>
<dbReference type="Pfam" id="PF09320">
    <property type="entry name" value="DUF1977"/>
    <property type="match status" value="1"/>
</dbReference>
<dbReference type="PRINTS" id="PR00625">
    <property type="entry name" value="JDOMAIN"/>
</dbReference>
<evidence type="ECO:0000313" key="9">
    <source>
        <dbReference type="Proteomes" id="UP000027135"/>
    </source>
</evidence>
<keyword evidence="2 6" id="KW-0812">Transmembrane</keyword>
<comment type="subcellular location">
    <subcellularLocation>
        <location evidence="1">Membrane</location>
        <topology evidence="1">Single-pass membrane protein</topology>
    </subcellularLocation>
</comment>
<reference evidence="8 9" key="1">
    <citation type="journal article" date="2014" name="Nat. Commun.">
        <title>Molecular traces of alternative social organization in a termite genome.</title>
        <authorList>
            <person name="Terrapon N."/>
            <person name="Li C."/>
            <person name="Robertson H.M."/>
            <person name="Ji L."/>
            <person name="Meng X."/>
            <person name="Booth W."/>
            <person name="Chen Z."/>
            <person name="Childers C.P."/>
            <person name="Glastad K.M."/>
            <person name="Gokhale K."/>
            <person name="Gowin J."/>
            <person name="Gronenberg W."/>
            <person name="Hermansen R.A."/>
            <person name="Hu H."/>
            <person name="Hunt B.G."/>
            <person name="Huylmans A.K."/>
            <person name="Khalil S.M."/>
            <person name="Mitchell R.D."/>
            <person name="Munoz-Torres M.C."/>
            <person name="Mustard J.A."/>
            <person name="Pan H."/>
            <person name="Reese J.T."/>
            <person name="Scharf M.E."/>
            <person name="Sun F."/>
            <person name="Vogel H."/>
            <person name="Xiao J."/>
            <person name="Yang W."/>
            <person name="Yang Z."/>
            <person name="Yang Z."/>
            <person name="Zhou J."/>
            <person name="Zhu J."/>
            <person name="Brent C.S."/>
            <person name="Elsik C.G."/>
            <person name="Goodisman M.A."/>
            <person name="Liberles D.A."/>
            <person name="Roe R.M."/>
            <person name="Vargo E.L."/>
            <person name="Vilcinskas A."/>
            <person name="Wang J."/>
            <person name="Bornberg-Bauer E."/>
            <person name="Korb J."/>
            <person name="Zhang G."/>
            <person name="Liebig J."/>
        </authorList>
    </citation>
    <scope>NUCLEOTIDE SEQUENCE [LARGE SCALE GENOMIC DNA]</scope>
    <source>
        <tissue evidence="8">Whole organism</tissue>
    </source>
</reference>
<dbReference type="SMART" id="SM00271">
    <property type="entry name" value="DnaJ"/>
    <property type="match status" value="1"/>
</dbReference>
<evidence type="ECO:0000256" key="1">
    <source>
        <dbReference type="ARBA" id="ARBA00004167"/>
    </source>
</evidence>
<evidence type="ECO:0000313" key="8">
    <source>
        <dbReference type="EMBL" id="KDR18285.1"/>
    </source>
</evidence>
<evidence type="ECO:0000256" key="4">
    <source>
        <dbReference type="ARBA" id="ARBA00023136"/>
    </source>
</evidence>
<dbReference type="PANTHER" id="PTHR43908:SF3">
    <property type="entry name" value="AT29763P-RELATED"/>
    <property type="match status" value="1"/>
</dbReference>
<dbReference type="FunFam" id="1.10.287.110:FF:000103">
    <property type="entry name" value="DnaJ subfamily B member"/>
    <property type="match status" value="1"/>
</dbReference>
<dbReference type="InterPro" id="IPR036869">
    <property type="entry name" value="J_dom_sf"/>
</dbReference>
<dbReference type="OrthoDB" id="442087at2759"/>
<dbReference type="GO" id="GO:0030544">
    <property type="term" value="F:Hsp70 protein binding"/>
    <property type="evidence" value="ECO:0007669"/>
    <property type="project" value="TreeGrafter"/>
</dbReference>
<dbReference type="CDD" id="cd06257">
    <property type="entry name" value="DnaJ"/>
    <property type="match status" value="1"/>
</dbReference>
<dbReference type="InterPro" id="IPR051100">
    <property type="entry name" value="DnaJ_subfamily_B/C"/>
</dbReference>
<evidence type="ECO:0000256" key="5">
    <source>
        <dbReference type="SAM" id="MobiDB-lite"/>
    </source>
</evidence>
<dbReference type="SUPFAM" id="SSF46565">
    <property type="entry name" value="Chaperone J-domain"/>
    <property type="match status" value="1"/>
</dbReference>
<feature type="transmembrane region" description="Helical" evidence="6">
    <location>
        <begin position="250"/>
        <end position="271"/>
    </location>
</feature>
<keyword evidence="9" id="KW-1185">Reference proteome</keyword>
<evidence type="ECO:0000256" key="6">
    <source>
        <dbReference type="SAM" id="Phobius"/>
    </source>
</evidence>
<keyword evidence="3 6" id="KW-1133">Transmembrane helix</keyword>
<dbReference type="eggNOG" id="KOG0714">
    <property type="taxonomic scope" value="Eukaryota"/>
</dbReference>
<proteinExistence type="predicted"/>
<gene>
    <name evidence="8" type="ORF">L798_06816</name>
</gene>
<dbReference type="OMA" id="ARSREHN"/>